<feature type="compositionally biased region" description="Low complexity" evidence="1">
    <location>
        <begin position="92"/>
        <end position="108"/>
    </location>
</feature>
<accession>A0A8H3AR62</accession>
<comment type="caution">
    <text evidence="2">The sequence shown here is derived from an EMBL/GenBank/DDBJ whole genome shotgun (WGS) entry which is preliminary data.</text>
</comment>
<organism evidence="2 3">
    <name type="scientific">Rhizoctonia solani</name>
    <dbReference type="NCBI Taxonomy" id="456999"/>
    <lineage>
        <taxon>Eukaryota</taxon>
        <taxon>Fungi</taxon>
        <taxon>Dikarya</taxon>
        <taxon>Basidiomycota</taxon>
        <taxon>Agaricomycotina</taxon>
        <taxon>Agaricomycetes</taxon>
        <taxon>Cantharellales</taxon>
        <taxon>Ceratobasidiaceae</taxon>
        <taxon>Rhizoctonia</taxon>
    </lineage>
</organism>
<dbReference type="EMBL" id="CAJMWS010000378">
    <property type="protein sequence ID" value="CAE6439235.1"/>
    <property type="molecule type" value="Genomic_DNA"/>
</dbReference>
<evidence type="ECO:0000256" key="1">
    <source>
        <dbReference type="SAM" id="MobiDB-lite"/>
    </source>
</evidence>
<name>A0A8H3AR62_9AGAM</name>
<dbReference type="Proteomes" id="UP000663846">
    <property type="component" value="Unassembled WGS sequence"/>
</dbReference>
<feature type="region of interest" description="Disordered" evidence="1">
    <location>
        <begin position="91"/>
        <end position="117"/>
    </location>
</feature>
<evidence type="ECO:0000313" key="2">
    <source>
        <dbReference type="EMBL" id="CAE6439235.1"/>
    </source>
</evidence>
<gene>
    <name evidence="2" type="ORF">RDB_LOCUS126538</name>
</gene>
<evidence type="ECO:0000313" key="3">
    <source>
        <dbReference type="Proteomes" id="UP000663846"/>
    </source>
</evidence>
<feature type="compositionally biased region" description="Polar residues" evidence="1">
    <location>
        <begin position="201"/>
        <end position="215"/>
    </location>
</feature>
<feature type="region of interest" description="Disordered" evidence="1">
    <location>
        <begin position="201"/>
        <end position="236"/>
    </location>
</feature>
<protein>
    <submittedName>
        <fullName evidence="2">Uncharacterized protein</fullName>
    </submittedName>
</protein>
<reference evidence="2" key="1">
    <citation type="submission" date="2021-01" db="EMBL/GenBank/DDBJ databases">
        <authorList>
            <person name="Kaushik A."/>
        </authorList>
    </citation>
    <scope>NUCLEOTIDE SEQUENCE</scope>
    <source>
        <strain evidence="2">AG1-1C</strain>
    </source>
</reference>
<proteinExistence type="predicted"/>
<dbReference type="OrthoDB" id="10051290at2759"/>
<sequence>MTSNLPRDVTTKPDKFLTWKYVGPSARKRVYDHAYAFKSRGWHLSQEDRRVAVSAPGSSDVRKSYIQEPDHETPLYFPLYATRVDRRYAGRAPASEAPTAPAAPTSSSKKARDTRRANKIVAQEEARVGEFARAMKPVPSKTLKRTVSIKLKGGVVIHRRVESDDKDSDDKWSPKPRGISVVRNKSPRTVLEVVILSASSTPVPHPIQSSIQTQGRRSKLLETGAKAENGEYPAGT</sequence>
<dbReference type="AlphaFoldDB" id="A0A8H3AR62"/>